<organism evidence="2 3">
    <name type="scientific">Micromonospora palomenae</name>
    <dbReference type="NCBI Taxonomy" id="1461247"/>
    <lineage>
        <taxon>Bacteria</taxon>
        <taxon>Bacillati</taxon>
        <taxon>Actinomycetota</taxon>
        <taxon>Actinomycetes</taxon>
        <taxon>Micromonosporales</taxon>
        <taxon>Micromonosporaceae</taxon>
        <taxon>Micromonospora</taxon>
    </lineage>
</organism>
<comment type="caution">
    <text evidence="2">The sequence shown here is derived from an EMBL/GenBank/DDBJ whole genome shotgun (WGS) entry which is preliminary data.</text>
</comment>
<name>A0A561WVQ8_9ACTN</name>
<protein>
    <submittedName>
        <fullName evidence="2">Uncharacterized protein</fullName>
    </submittedName>
</protein>
<sequence>MSWSGVTALYGGTALFLVGRLLFLRFSAYPVRRAQVALVGVILALLPLGRALPAVAALGLLAVVLLVAAV</sequence>
<evidence type="ECO:0000313" key="2">
    <source>
        <dbReference type="EMBL" id="TWG27954.1"/>
    </source>
</evidence>
<feature type="transmembrane region" description="Helical" evidence="1">
    <location>
        <begin position="36"/>
        <end position="69"/>
    </location>
</feature>
<proteinExistence type="predicted"/>
<keyword evidence="1" id="KW-0812">Transmembrane</keyword>
<keyword evidence="1" id="KW-0472">Membrane</keyword>
<evidence type="ECO:0000256" key="1">
    <source>
        <dbReference type="SAM" id="Phobius"/>
    </source>
</evidence>
<accession>A0A561WVQ8</accession>
<gene>
    <name evidence="2" type="ORF">FHX75_111105</name>
</gene>
<evidence type="ECO:0000313" key="3">
    <source>
        <dbReference type="Proteomes" id="UP000319927"/>
    </source>
</evidence>
<keyword evidence="3" id="KW-1185">Reference proteome</keyword>
<feature type="transmembrane region" description="Helical" evidence="1">
    <location>
        <begin position="6"/>
        <end position="24"/>
    </location>
</feature>
<keyword evidence="1" id="KW-1133">Transmembrane helix</keyword>
<dbReference type="EMBL" id="VIXA01000001">
    <property type="protein sequence ID" value="TWG27954.1"/>
    <property type="molecule type" value="Genomic_DNA"/>
</dbReference>
<reference evidence="2 3" key="1">
    <citation type="submission" date="2019-06" db="EMBL/GenBank/DDBJ databases">
        <title>Sequencing the genomes of 1000 actinobacteria strains.</title>
        <authorList>
            <person name="Klenk H.-P."/>
        </authorList>
    </citation>
    <scope>NUCLEOTIDE SEQUENCE [LARGE SCALE GENOMIC DNA]</scope>
    <source>
        <strain evidence="2 3">DSM 102131</strain>
    </source>
</reference>
<dbReference type="AlphaFoldDB" id="A0A561WVQ8"/>
<dbReference type="RefSeq" id="WP_154936967.1">
    <property type="nucleotide sequence ID" value="NZ_VIXA01000001.1"/>
</dbReference>
<dbReference type="Proteomes" id="UP000319927">
    <property type="component" value="Unassembled WGS sequence"/>
</dbReference>